<accession>A0A4Q0M4L5</accession>
<comment type="catalytic activity">
    <reaction evidence="7 8">
        <text>cytidine(34) in tRNA(Ile2) + L-lysine + ATP = lysidine(34) in tRNA(Ile2) + AMP + diphosphate + H(+)</text>
        <dbReference type="Rhea" id="RHEA:43744"/>
        <dbReference type="Rhea" id="RHEA-COMP:10625"/>
        <dbReference type="Rhea" id="RHEA-COMP:10670"/>
        <dbReference type="ChEBI" id="CHEBI:15378"/>
        <dbReference type="ChEBI" id="CHEBI:30616"/>
        <dbReference type="ChEBI" id="CHEBI:32551"/>
        <dbReference type="ChEBI" id="CHEBI:33019"/>
        <dbReference type="ChEBI" id="CHEBI:82748"/>
        <dbReference type="ChEBI" id="CHEBI:83665"/>
        <dbReference type="ChEBI" id="CHEBI:456215"/>
        <dbReference type="EC" id="6.3.4.19"/>
    </reaction>
</comment>
<comment type="similarity">
    <text evidence="8">Belongs to the tRNA(Ile)-lysidine synthase family.</text>
</comment>
<dbReference type="GO" id="GO:0005737">
    <property type="term" value="C:cytoplasm"/>
    <property type="evidence" value="ECO:0007669"/>
    <property type="project" value="UniProtKB-SubCell"/>
</dbReference>
<evidence type="ECO:0000313" key="10">
    <source>
        <dbReference type="EMBL" id="RXF67901.1"/>
    </source>
</evidence>
<dbReference type="InterPro" id="IPR012796">
    <property type="entry name" value="Lysidine-tRNA-synth_C"/>
</dbReference>
<comment type="domain">
    <text evidence="8">The N-terminal region contains the highly conserved SGGXDS motif, predicted to be a P-loop motif involved in ATP binding.</text>
</comment>
<dbReference type="Proteomes" id="UP000290848">
    <property type="component" value="Unassembled WGS sequence"/>
</dbReference>
<dbReference type="SUPFAM" id="SSF56037">
    <property type="entry name" value="PheT/TilS domain"/>
    <property type="match status" value="1"/>
</dbReference>
<keyword evidence="4 8" id="KW-0819">tRNA processing</keyword>
<dbReference type="GO" id="GO:0006400">
    <property type="term" value="P:tRNA modification"/>
    <property type="evidence" value="ECO:0007669"/>
    <property type="project" value="UniProtKB-UniRule"/>
</dbReference>
<dbReference type="GO" id="GO:0032267">
    <property type="term" value="F:tRNA(Ile)-lysidine synthase activity"/>
    <property type="evidence" value="ECO:0007669"/>
    <property type="project" value="UniProtKB-EC"/>
</dbReference>
<evidence type="ECO:0000256" key="5">
    <source>
        <dbReference type="ARBA" id="ARBA00022741"/>
    </source>
</evidence>
<comment type="caution">
    <text evidence="10">The sequence shown here is derived from an EMBL/GenBank/DDBJ whole genome shotgun (WGS) entry which is preliminary data.</text>
</comment>
<reference evidence="10 11" key="1">
    <citation type="submission" date="2018-12" db="EMBL/GenBank/DDBJ databases">
        <title>The Draft Genome Sequence of the Soil Bacterium Pedobacter tournemirensis R1.</title>
        <authorList>
            <person name="He J."/>
        </authorList>
    </citation>
    <scope>NUCLEOTIDE SEQUENCE [LARGE SCALE GENOMIC DNA]</scope>
    <source>
        <strain evidence="10 11">R1</strain>
    </source>
</reference>
<proteinExistence type="inferred from homology"/>
<dbReference type="InterPro" id="IPR012795">
    <property type="entry name" value="tRNA_Ile_lys_synt_N"/>
</dbReference>
<dbReference type="EC" id="6.3.4.19" evidence="8"/>
<evidence type="ECO:0000313" key="11">
    <source>
        <dbReference type="Proteomes" id="UP000290848"/>
    </source>
</evidence>
<evidence type="ECO:0000256" key="8">
    <source>
        <dbReference type="HAMAP-Rule" id="MF_01161"/>
    </source>
</evidence>
<dbReference type="NCBIfam" id="TIGR02432">
    <property type="entry name" value="lysidine_TilS_N"/>
    <property type="match status" value="1"/>
</dbReference>
<dbReference type="NCBIfam" id="TIGR02433">
    <property type="entry name" value="lysidine_TilS_C"/>
    <property type="match status" value="1"/>
</dbReference>
<dbReference type="Pfam" id="PF01171">
    <property type="entry name" value="ATP_bind_3"/>
    <property type="match status" value="1"/>
</dbReference>
<evidence type="ECO:0000256" key="1">
    <source>
        <dbReference type="ARBA" id="ARBA00004496"/>
    </source>
</evidence>
<gene>
    <name evidence="8 10" type="primary">tilS</name>
    <name evidence="10" type="ORF">EKH83_17800</name>
</gene>
<dbReference type="HAMAP" id="MF_01161">
    <property type="entry name" value="tRNA_Ile_lys_synt"/>
    <property type="match status" value="1"/>
</dbReference>
<evidence type="ECO:0000256" key="2">
    <source>
        <dbReference type="ARBA" id="ARBA00022490"/>
    </source>
</evidence>
<keyword evidence="5 8" id="KW-0547">Nucleotide-binding</keyword>
<evidence type="ECO:0000256" key="3">
    <source>
        <dbReference type="ARBA" id="ARBA00022598"/>
    </source>
</evidence>
<organism evidence="10 11">
    <name type="scientific">Arcticibacter tournemirensis</name>
    <dbReference type="NCBI Taxonomy" id="699437"/>
    <lineage>
        <taxon>Bacteria</taxon>
        <taxon>Pseudomonadati</taxon>
        <taxon>Bacteroidota</taxon>
        <taxon>Sphingobacteriia</taxon>
        <taxon>Sphingobacteriales</taxon>
        <taxon>Sphingobacteriaceae</taxon>
        <taxon>Arcticibacter</taxon>
    </lineage>
</organism>
<comment type="subcellular location">
    <subcellularLocation>
        <location evidence="1 8">Cytoplasm</location>
    </subcellularLocation>
</comment>
<dbReference type="GO" id="GO:0005524">
    <property type="term" value="F:ATP binding"/>
    <property type="evidence" value="ECO:0007669"/>
    <property type="project" value="UniProtKB-UniRule"/>
</dbReference>
<name>A0A4Q0M4L5_9SPHI</name>
<dbReference type="InterPro" id="IPR014729">
    <property type="entry name" value="Rossmann-like_a/b/a_fold"/>
</dbReference>
<dbReference type="RefSeq" id="WP_128770814.1">
    <property type="nucleotide sequence ID" value="NZ_RXOC01000014.1"/>
</dbReference>
<evidence type="ECO:0000259" key="9">
    <source>
        <dbReference type="SMART" id="SM00977"/>
    </source>
</evidence>
<keyword evidence="6 8" id="KW-0067">ATP-binding</keyword>
<dbReference type="Gene3D" id="3.40.50.620">
    <property type="entry name" value="HUPs"/>
    <property type="match status" value="1"/>
</dbReference>
<keyword evidence="3 8" id="KW-0436">Ligase</keyword>
<sequence>MLPIARFLEFTRRNQLFQKQEKVLLAVSGGRDSVLMAHLFNEAKLNFGIAHCNFGLRGKESDDDETFVRELASAFNVPFITVRFATAAFAEENRVSIQMAARELRYNWFEEMRIQYGYQYIAVAHHQSDATETILLNLVRGTGISGLHGIRPKRINIIRPLLFLSSEEIKEHVSSNNIQFREDSSNSSVKYARNKIRLNVIPHLRELNPGLDETFASNSRRFEDIEEFLNIHAGSLRRTLFEAGKQGETYIPIGKLKALTPLKLLLFELFKPYNFEEPVLDDLVQAWDGQSGKKFESPTHTLLLDRQRLILKSNERPETHEVLIEEHENAIQWKHLYFKSRYETTHGLTIPTRHEIAFFDADLLQFPLKLRLWKKGDFFYPFGMKGKKKVSDLFTSLKLSLFSKENVPVLENGNGDILWIVGFRTDDRYKITPPTNRVFILENLNTHEQQGHVYRETIPRKRL</sequence>
<keyword evidence="2 8" id="KW-0963">Cytoplasm</keyword>
<dbReference type="EMBL" id="RXOC01000014">
    <property type="protein sequence ID" value="RXF67901.1"/>
    <property type="molecule type" value="Genomic_DNA"/>
</dbReference>
<feature type="domain" description="Lysidine-tRNA(Ile) synthetase C-terminal" evidence="9">
    <location>
        <begin position="368"/>
        <end position="441"/>
    </location>
</feature>
<protein>
    <recommendedName>
        <fullName evidence="8">tRNA(Ile)-lysidine synthase</fullName>
        <ecNumber evidence="8">6.3.4.19</ecNumber>
    </recommendedName>
    <alternativeName>
        <fullName evidence="8">tRNA(Ile)-2-lysyl-cytidine synthase</fullName>
    </alternativeName>
    <alternativeName>
        <fullName evidence="8">tRNA(Ile)-lysidine synthetase</fullName>
    </alternativeName>
</protein>
<evidence type="ECO:0000256" key="6">
    <source>
        <dbReference type="ARBA" id="ARBA00022840"/>
    </source>
</evidence>
<comment type="function">
    <text evidence="8">Ligates lysine onto the cytidine present at position 34 of the AUA codon-specific tRNA(Ile) that contains the anticodon CAU, in an ATP-dependent manner. Cytidine is converted to lysidine, thus changing the amino acid specificity of the tRNA from methionine to isoleucine.</text>
</comment>
<dbReference type="SUPFAM" id="SSF52402">
    <property type="entry name" value="Adenine nucleotide alpha hydrolases-like"/>
    <property type="match status" value="1"/>
</dbReference>
<dbReference type="SMART" id="SM00977">
    <property type="entry name" value="TilS_C"/>
    <property type="match status" value="1"/>
</dbReference>
<dbReference type="PANTHER" id="PTHR43033:SF1">
    <property type="entry name" value="TRNA(ILE)-LYSIDINE SYNTHASE-RELATED"/>
    <property type="match status" value="1"/>
</dbReference>
<dbReference type="CDD" id="cd01992">
    <property type="entry name" value="TilS_N"/>
    <property type="match status" value="1"/>
</dbReference>
<dbReference type="InterPro" id="IPR011063">
    <property type="entry name" value="TilS/TtcA_N"/>
</dbReference>
<feature type="binding site" evidence="8">
    <location>
        <begin position="28"/>
        <end position="33"/>
    </location>
    <ligand>
        <name>ATP</name>
        <dbReference type="ChEBI" id="CHEBI:30616"/>
    </ligand>
</feature>
<dbReference type="InterPro" id="IPR012094">
    <property type="entry name" value="tRNA_Ile_lys_synt"/>
</dbReference>
<dbReference type="AlphaFoldDB" id="A0A4Q0M4L5"/>
<evidence type="ECO:0000256" key="7">
    <source>
        <dbReference type="ARBA" id="ARBA00048539"/>
    </source>
</evidence>
<dbReference type="PANTHER" id="PTHR43033">
    <property type="entry name" value="TRNA(ILE)-LYSIDINE SYNTHASE-RELATED"/>
    <property type="match status" value="1"/>
</dbReference>
<dbReference type="Pfam" id="PF11734">
    <property type="entry name" value="TilS_C"/>
    <property type="match status" value="1"/>
</dbReference>
<evidence type="ECO:0000256" key="4">
    <source>
        <dbReference type="ARBA" id="ARBA00022694"/>
    </source>
</evidence>